<dbReference type="Proteomes" id="UP000031971">
    <property type="component" value="Unassembled WGS sequence"/>
</dbReference>
<sequence>MNYIGYVNGLIRAKIAATPRLVTYGQNITAGSCLSGLTRGLTCGPDGRIIDTPNVENTLVGAGFGMMLRGINAIYFMKQQDFLLLGLDHLVNTYNLVRRTDPTASFSVVSIIVDSGFEGPQSSLNNFSDFCSMAHLPGYAITNRHDADLVIGRHLVAPGCRLIGVSQRLFGTELLGEDLTASPDRSGDILRYAEGNDATVVAFNFAFPQAQGLWASLGLGGRKSSLFSVPAILPTDWDLILADLARTRRLVIIDDSKSENRSSDRLLLEAYRSLGDIKVSRVCRDFTLDMLSPNPDMLAVEPGRVLAELGLA</sequence>
<organism evidence="1 2">
    <name type="scientific">Paramagnetospirillum magnetotacticum MS-1</name>
    <dbReference type="NCBI Taxonomy" id="272627"/>
    <lineage>
        <taxon>Bacteria</taxon>
        <taxon>Pseudomonadati</taxon>
        <taxon>Pseudomonadota</taxon>
        <taxon>Alphaproteobacteria</taxon>
        <taxon>Rhodospirillales</taxon>
        <taxon>Magnetospirillaceae</taxon>
        <taxon>Paramagnetospirillum</taxon>
    </lineage>
</organism>
<evidence type="ECO:0000313" key="1">
    <source>
        <dbReference type="EMBL" id="KIL97752.1"/>
    </source>
</evidence>
<dbReference type="AlphaFoldDB" id="A0A0C2U8C3"/>
<gene>
    <name evidence="1" type="ORF">CCC_00813</name>
</gene>
<comment type="caution">
    <text evidence="1">The sequence shown here is derived from an EMBL/GenBank/DDBJ whole genome shotgun (WGS) entry which is preliminary data.</text>
</comment>
<name>A0A0C2U8C3_PARME</name>
<accession>A0A0C2U8C3</accession>
<evidence type="ECO:0000313" key="2">
    <source>
        <dbReference type="Proteomes" id="UP000031971"/>
    </source>
</evidence>
<dbReference type="RefSeq" id="WP_009871266.1">
    <property type="nucleotide sequence ID" value="NZ_JXSL01000030.1"/>
</dbReference>
<keyword evidence="2" id="KW-1185">Reference proteome</keyword>
<dbReference type="EMBL" id="JXSL01000030">
    <property type="protein sequence ID" value="KIL97752.1"/>
    <property type="molecule type" value="Genomic_DNA"/>
</dbReference>
<dbReference type="OrthoDB" id="9780894at2"/>
<dbReference type="InterPro" id="IPR029061">
    <property type="entry name" value="THDP-binding"/>
</dbReference>
<protein>
    <submittedName>
        <fullName evidence="1">Branched-chain alpha-keto acid dehydrogenase E1 component beta subunit</fullName>
    </submittedName>
</protein>
<proteinExistence type="predicted"/>
<dbReference type="STRING" id="272627.CCC_00813"/>
<dbReference type="SUPFAM" id="SSF52518">
    <property type="entry name" value="Thiamin diphosphate-binding fold (THDP-binding)"/>
    <property type="match status" value="1"/>
</dbReference>
<dbReference type="SUPFAM" id="SSF52922">
    <property type="entry name" value="TK C-terminal domain-like"/>
    <property type="match status" value="1"/>
</dbReference>
<reference evidence="1 2" key="1">
    <citation type="submission" date="2015-01" db="EMBL/GenBank/DDBJ databases">
        <title>Genome Sequence of Magnetospirillum magnetotacticum Strain MS-1.</title>
        <authorList>
            <person name="Marinov G.K."/>
            <person name="Smalley M.D."/>
            <person name="DeSalvo G."/>
        </authorList>
    </citation>
    <scope>NUCLEOTIDE SEQUENCE [LARGE SCALE GENOMIC DNA]</scope>
    <source>
        <strain evidence="1 2">MS-1</strain>
    </source>
</reference>
<dbReference type="Gene3D" id="3.40.50.970">
    <property type="match status" value="1"/>
</dbReference>
<dbReference type="InterPro" id="IPR009014">
    <property type="entry name" value="Transketo_C/PFOR_II"/>
</dbReference>